<feature type="chain" id="PRO_5002260974" evidence="2">
    <location>
        <begin position="49"/>
        <end position="195"/>
    </location>
</feature>
<dbReference type="KEGG" id="mng:MNEG_16727"/>
<feature type="compositionally biased region" description="Low complexity" evidence="1">
    <location>
        <begin position="182"/>
        <end position="195"/>
    </location>
</feature>
<keyword evidence="4" id="KW-1185">Reference proteome</keyword>
<dbReference type="AlphaFoldDB" id="A0A0D2IT66"/>
<protein>
    <submittedName>
        <fullName evidence="3">Uncharacterized protein</fullName>
    </submittedName>
</protein>
<feature type="signal peptide" evidence="2">
    <location>
        <begin position="1"/>
        <end position="48"/>
    </location>
</feature>
<dbReference type="GeneID" id="25734515"/>
<feature type="non-terminal residue" evidence="3">
    <location>
        <position position="1"/>
    </location>
</feature>
<evidence type="ECO:0000313" key="4">
    <source>
        <dbReference type="Proteomes" id="UP000054498"/>
    </source>
</evidence>
<dbReference type="RefSeq" id="XP_013890257.1">
    <property type="nucleotide sequence ID" value="XM_014034803.1"/>
</dbReference>
<feature type="region of interest" description="Disordered" evidence="1">
    <location>
        <begin position="155"/>
        <end position="195"/>
    </location>
</feature>
<evidence type="ECO:0000256" key="1">
    <source>
        <dbReference type="SAM" id="MobiDB-lite"/>
    </source>
</evidence>
<proteinExistence type="predicted"/>
<dbReference type="EMBL" id="KK106916">
    <property type="protein sequence ID" value="KIY91237.1"/>
    <property type="molecule type" value="Genomic_DNA"/>
</dbReference>
<sequence length="195" mass="20338">SSSWPRAARSGAVAAAVLYARRRDAPPPKLRMLPLLLALLALAARAEAQGLKVGGVQGLGAQRSYQSLSSMLAAASSFRSEYKQDKQGACSQDSESLCSKRSSFDDLGVLHLATSPQAFDARTKEVCPAGPGWRPAAHSAWGPVATRRMLAGAATTGAWDNGASRNTGSCVKAGARPENQGPSSPLQRSLPLPRA</sequence>
<dbReference type="Proteomes" id="UP000054498">
    <property type="component" value="Unassembled WGS sequence"/>
</dbReference>
<organism evidence="3 4">
    <name type="scientific">Monoraphidium neglectum</name>
    <dbReference type="NCBI Taxonomy" id="145388"/>
    <lineage>
        <taxon>Eukaryota</taxon>
        <taxon>Viridiplantae</taxon>
        <taxon>Chlorophyta</taxon>
        <taxon>core chlorophytes</taxon>
        <taxon>Chlorophyceae</taxon>
        <taxon>CS clade</taxon>
        <taxon>Sphaeropleales</taxon>
        <taxon>Selenastraceae</taxon>
        <taxon>Monoraphidium</taxon>
    </lineage>
</organism>
<reference evidence="3 4" key="1">
    <citation type="journal article" date="2013" name="BMC Genomics">
        <title>Reconstruction of the lipid metabolism for the microalga Monoraphidium neglectum from its genome sequence reveals characteristics suitable for biofuel production.</title>
        <authorList>
            <person name="Bogen C."/>
            <person name="Al-Dilaimi A."/>
            <person name="Albersmeier A."/>
            <person name="Wichmann J."/>
            <person name="Grundmann M."/>
            <person name="Rupp O."/>
            <person name="Lauersen K.J."/>
            <person name="Blifernez-Klassen O."/>
            <person name="Kalinowski J."/>
            <person name="Goesmann A."/>
            <person name="Mussgnug J.H."/>
            <person name="Kruse O."/>
        </authorList>
    </citation>
    <scope>NUCLEOTIDE SEQUENCE [LARGE SCALE GENOMIC DNA]</scope>
    <source>
        <strain evidence="3 4">SAG 48.87</strain>
    </source>
</reference>
<gene>
    <name evidence="3" type="ORF">MNEG_16727</name>
</gene>
<evidence type="ECO:0000256" key="2">
    <source>
        <dbReference type="SAM" id="SignalP"/>
    </source>
</evidence>
<accession>A0A0D2IT66</accession>
<evidence type="ECO:0000313" key="3">
    <source>
        <dbReference type="EMBL" id="KIY91237.1"/>
    </source>
</evidence>
<keyword evidence="2" id="KW-0732">Signal</keyword>
<name>A0A0D2IT66_9CHLO</name>